<dbReference type="OrthoDB" id="2276068at2759"/>
<comment type="function">
    <text evidence="12">GDP-Man:Man(3)GlcNAc(2)-PP-Dol alpha-1,2-mannosyltransferase that operates in the biosynthetic pathway of dolichol-linked oligosaccharides, the glycan precursors employed in protein asparagine (N)-glycosylation. The assembly of dolichol-linked oligosaccharides begins on the cytosolic side of the endoplasmic reticulum membrane and finishes in its lumen. The sequential addition of sugars to dolichol pyrophosphate produces dolichol-linked oligosaccharides containing fourteen sugars, including two GlcNAcs, nine mannoses and three glucoses. Once assembled, the oligosaccharide is transferred from the lipid to nascent proteins by oligosaccharyltransferases. Catalyzes, on the cytoplasmic face of the endoplasmic reticulum, the addition of the fourth and fifth mannose residues to the dolichol-linked oligosaccharide chain, to produce Man(5)GlcNAc(2)-PP-dolichol core oligosaccharide.</text>
</comment>
<keyword evidence="16" id="KW-1185">Reference proteome</keyword>
<dbReference type="InParanoid" id="A0A1D2VJH5"/>
<accession>A0A1D2VJH5</accession>
<evidence type="ECO:0000313" key="15">
    <source>
        <dbReference type="EMBL" id="ODV61765.1"/>
    </source>
</evidence>
<feature type="transmembrane region" description="Helical" evidence="12">
    <location>
        <begin position="221"/>
        <end position="242"/>
    </location>
</feature>
<dbReference type="FunCoup" id="A0A1D2VJH5">
    <property type="interactions" value="416"/>
</dbReference>
<reference evidence="16" key="1">
    <citation type="submission" date="2016-05" db="EMBL/GenBank/DDBJ databases">
        <title>Comparative genomics of biotechnologically important yeasts.</title>
        <authorList>
            <consortium name="DOE Joint Genome Institute"/>
            <person name="Riley R."/>
            <person name="Haridas S."/>
            <person name="Wolfe K.H."/>
            <person name="Lopes M.R."/>
            <person name="Hittinger C.T."/>
            <person name="Goker M."/>
            <person name="Salamov A."/>
            <person name="Wisecaver J."/>
            <person name="Long T.M."/>
            <person name="Aerts A.L."/>
            <person name="Barry K."/>
            <person name="Choi C."/>
            <person name="Clum A."/>
            <person name="Coughlan A.Y."/>
            <person name="Deshpande S."/>
            <person name="Douglass A.P."/>
            <person name="Hanson S.J."/>
            <person name="Klenk H.-P."/>
            <person name="Labutti K."/>
            <person name="Lapidus A."/>
            <person name="Lindquist E."/>
            <person name="Lipzen A."/>
            <person name="Meier-Kolthoff J.P."/>
            <person name="Ohm R.A."/>
            <person name="Otillar R.P."/>
            <person name="Pangilinan J."/>
            <person name="Peng Y."/>
            <person name="Rokas A."/>
            <person name="Rosa C.A."/>
            <person name="Scheuner C."/>
            <person name="Sibirny A.A."/>
            <person name="Slot J.C."/>
            <person name="Stielow J.B."/>
            <person name="Sun H."/>
            <person name="Kurtzman C.P."/>
            <person name="Blackwell M."/>
            <person name="Grigoriev I.V."/>
            <person name="Jeffries T.W."/>
        </authorList>
    </citation>
    <scope>NUCLEOTIDE SEQUENCE [LARGE SCALE GENOMIC DNA]</scope>
    <source>
        <strain evidence="16">DSM 1968</strain>
    </source>
</reference>
<evidence type="ECO:0000259" key="14">
    <source>
        <dbReference type="Pfam" id="PF15924"/>
    </source>
</evidence>
<comment type="similarity">
    <text evidence="12">Belongs to the glycosyltransferase group 1 family. Glycosyltransferase 4 subfamily.</text>
</comment>
<dbReference type="PANTHER" id="PTHR45919:SF1">
    <property type="entry name" value="GDP-MAN:MAN(3)GLCNAC(2)-PP-DOL ALPHA-1,2-MANNOSYLTRANSFERASE"/>
    <property type="match status" value="1"/>
</dbReference>
<dbReference type="GO" id="GO:0006488">
    <property type="term" value="P:dolichol-linked oligosaccharide biosynthetic process"/>
    <property type="evidence" value="ECO:0007669"/>
    <property type="project" value="EnsemblFungi"/>
</dbReference>
<dbReference type="InterPro" id="IPR038013">
    <property type="entry name" value="ALG11"/>
</dbReference>
<gene>
    <name evidence="15" type="ORF">ASCRUDRAFT_21121</name>
</gene>
<evidence type="ECO:0000256" key="11">
    <source>
        <dbReference type="ARBA" id="ARBA00045065"/>
    </source>
</evidence>
<evidence type="ECO:0000259" key="13">
    <source>
        <dbReference type="Pfam" id="PF00534"/>
    </source>
</evidence>
<keyword evidence="9 12" id="KW-1133">Transmembrane helix</keyword>
<evidence type="ECO:0000256" key="6">
    <source>
        <dbReference type="ARBA" id="ARBA00022679"/>
    </source>
</evidence>
<evidence type="ECO:0000256" key="2">
    <source>
        <dbReference type="ARBA" id="ARBA00004922"/>
    </source>
</evidence>
<protein>
    <recommendedName>
        <fullName evidence="4 12">GDP-Man:Man(3)GlcNAc(2)-PP-Dol alpha-1,2-mannosyltransferase</fullName>
        <ecNumber evidence="3 12">2.4.1.131</ecNumber>
    </recommendedName>
</protein>
<keyword evidence="6 12" id="KW-0808">Transferase</keyword>
<comment type="pathway">
    <text evidence="2 12">Protein modification; protein glycosylation.</text>
</comment>
<dbReference type="Gene3D" id="3.40.50.2000">
    <property type="entry name" value="Glycogen Phosphorylase B"/>
    <property type="match status" value="1"/>
</dbReference>
<dbReference type="GO" id="GO:0005789">
    <property type="term" value="C:endoplasmic reticulum membrane"/>
    <property type="evidence" value="ECO:0007669"/>
    <property type="project" value="UniProtKB-SubCell"/>
</dbReference>
<dbReference type="GO" id="GO:0004377">
    <property type="term" value="F:GDP-Man:Man(3)GlcNAc(2)-PP-Dol alpha-1,2-mannosyltransferase activity"/>
    <property type="evidence" value="ECO:0007669"/>
    <property type="project" value="UniProtKB-UniRule"/>
</dbReference>
<keyword evidence="5 12" id="KW-0328">Glycosyltransferase</keyword>
<dbReference type="AlphaFoldDB" id="A0A1D2VJH5"/>
<dbReference type="CDD" id="cd03806">
    <property type="entry name" value="GT4_ALG11-like"/>
    <property type="match status" value="1"/>
</dbReference>
<dbReference type="InterPro" id="IPR031814">
    <property type="entry name" value="ALG11_N"/>
</dbReference>
<evidence type="ECO:0000256" key="12">
    <source>
        <dbReference type="RuleBase" id="RU367051"/>
    </source>
</evidence>
<name>A0A1D2VJH5_9ASCO</name>
<dbReference type="Pfam" id="PF00534">
    <property type="entry name" value="Glycos_transf_1"/>
    <property type="match status" value="1"/>
</dbReference>
<dbReference type="InterPro" id="IPR001296">
    <property type="entry name" value="Glyco_trans_1"/>
</dbReference>
<keyword evidence="7 12" id="KW-0812">Transmembrane</keyword>
<dbReference type="PANTHER" id="PTHR45919">
    <property type="entry name" value="GDP-MAN:MAN(3)GLCNAC(2)-PP-DOL ALPHA-1,2-MANNOSYLTRANSFERASE"/>
    <property type="match status" value="1"/>
</dbReference>
<dbReference type="EC" id="2.4.1.131" evidence="3 12"/>
<evidence type="ECO:0000256" key="10">
    <source>
        <dbReference type="ARBA" id="ARBA00023136"/>
    </source>
</evidence>
<evidence type="ECO:0000256" key="8">
    <source>
        <dbReference type="ARBA" id="ARBA00022824"/>
    </source>
</evidence>
<dbReference type="STRING" id="1344418.A0A1D2VJH5"/>
<feature type="non-terminal residue" evidence="15">
    <location>
        <position position="1"/>
    </location>
</feature>
<dbReference type="RefSeq" id="XP_020048072.1">
    <property type="nucleotide sequence ID" value="XM_020189671.1"/>
</dbReference>
<proteinExistence type="inferred from homology"/>
<dbReference type="Proteomes" id="UP000095038">
    <property type="component" value="Unassembled WGS sequence"/>
</dbReference>
<dbReference type="UniPathway" id="UPA00378"/>
<feature type="domain" description="ALG11 mannosyltransferase N-terminal" evidence="14">
    <location>
        <begin position="59"/>
        <end position="256"/>
    </location>
</feature>
<comment type="subcellular location">
    <subcellularLocation>
        <location evidence="1">Endoplasmic reticulum membrane</location>
        <topology evidence="1">Single-pass membrane protein</topology>
    </subcellularLocation>
</comment>
<keyword evidence="8 12" id="KW-0256">Endoplasmic reticulum</keyword>
<dbReference type="EMBL" id="KV454478">
    <property type="protein sequence ID" value="ODV61765.1"/>
    <property type="molecule type" value="Genomic_DNA"/>
</dbReference>
<evidence type="ECO:0000256" key="4">
    <source>
        <dbReference type="ARBA" id="ARBA00022018"/>
    </source>
</evidence>
<feature type="non-terminal residue" evidence="15">
    <location>
        <position position="518"/>
    </location>
</feature>
<dbReference type="SUPFAM" id="SSF53756">
    <property type="entry name" value="UDP-Glycosyltransferase/glycogen phosphorylase"/>
    <property type="match status" value="1"/>
</dbReference>
<evidence type="ECO:0000256" key="3">
    <source>
        <dbReference type="ARBA" id="ARBA00012645"/>
    </source>
</evidence>
<evidence type="ECO:0000256" key="1">
    <source>
        <dbReference type="ARBA" id="ARBA00004389"/>
    </source>
</evidence>
<evidence type="ECO:0000256" key="5">
    <source>
        <dbReference type="ARBA" id="ARBA00022676"/>
    </source>
</evidence>
<sequence length="518" mass="60196">LGALRKRIITGSFDPSFYSTNKDNYDTISFSPLDKDPENRDAFINGILPRVLEDFSRKLVYGFFHPYCNAGGGGERVLWETVKVVLNEDPKNLVVVYTGDDSPPSEILSNVSKRFNVKLENRRIVFIYLTKRYLVDTDYWKHLTLLGQAYGSIRLVLEAINALPCDIFIDTMGFPFTYFFVSLILKIPILSYTHYPIISNDMLNKLNISEHKTNPKIILKYIYWNVFMILYTFCGTFISVPLTNSTWTYNHIKSIWCSNESEEYELVDFEPKLSSSSPSTTRDNIFLSIAQFRPEKRHDLTIREFSVFLKLKYDENEIASLDVNDKETPKLVLIGSIRNEDDRKFVDNLIELSQELKINRLVKFLLDISYSEVLEYLNKSSFGINAMWNEHFGIAVVEYLANGLIPIVHASAGPYLDICIPWNRFTHEKGVDKPFMRTGFFFKSELDPDFHIDSNAKEKKKSTAPKFNKLSAVMLEAFNTNEAEKEKMRQRGRDLAYYRFSNEKYDQVIREKLEIINK</sequence>
<keyword evidence="10 12" id="KW-0472">Membrane</keyword>
<feature type="domain" description="Glycosyl transferase family 1" evidence="13">
    <location>
        <begin position="274"/>
        <end position="423"/>
    </location>
</feature>
<evidence type="ECO:0000256" key="9">
    <source>
        <dbReference type="ARBA" id="ARBA00022989"/>
    </source>
</evidence>
<organism evidence="15 16">
    <name type="scientific">Ascoidea rubescens DSM 1968</name>
    <dbReference type="NCBI Taxonomy" id="1344418"/>
    <lineage>
        <taxon>Eukaryota</taxon>
        <taxon>Fungi</taxon>
        <taxon>Dikarya</taxon>
        <taxon>Ascomycota</taxon>
        <taxon>Saccharomycotina</taxon>
        <taxon>Saccharomycetes</taxon>
        <taxon>Ascoideaceae</taxon>
        <taxon>Ascoidea</taxon>
    </lineage>
</organism>
<evidence type="ECO:0000313" key="16">
    <source>
        <dbReference type="Proteomes" id="UP000095038"/>
    </source>
</evidence>
<evidence type="ECO:0000256" key="7">
    <source>
        <dbReference type="ARBA" id="ARBA00022692"/>
    </source>
</evidence>
<dbReference type="GeneID" id="30963307"/>
<comment type="catalytic activity">
    <reaction evidence="11 12">
        <text>an alpha-D-Man-(1-&gt;3)-[alpha-D-Man-(1-&gt;6)]-beta-D-Man-(1-&gt;4)-beta-D-GlcNAc-(1-&gt;4)-alpha-D-GlcNAc-diphospho-di-trans,poly-cis-dolichol + 2 GDP-alpha-D-mannose = an alpha-D-Man-(1-&gt;2)-alpha-D-Man-(1-&gt;2)-alpha-D-Man-(1-&gt;3)-[alpha-D-Man-(1-&gt;6)]-beta-D-Man-(1-&gt;4)-beta-D-GlcNAc-(1-&gt;4)-alpha-D-GlcNAc-diphospho-di-trans,poly-cis-dolichol + 2 GDP + 2 H(+)</text>
        <dbReference type="Rhea" id="RHEA:29523"/>
        <dbReference type="Rhea" id="RHEA-COMP:19515"/>
        <dbReference type="Rhea" id="RHEA-COMP:19516"/>
        <dbReference type="ChEBI" id="CHEBI:15378"/>
        <dbReference type="ChEBI" id="CHEBI:57527"/>
        <dbReference type="ChEBI" id="CHEBI:58189"/>
        <dbReference type="ChEBI" id="CHEBI:132511"/>
        <dbReference type="ChEBI" id="CHEBI:132515"/>
        <dbReference type="EC" id="2.4.1.131"/>
    </reaction>
    <physiologicalReaction direction="left-to-right" evidence="11 12">
        <dbReference type="Rhea" id="RHEA:29524"/>
    </physiologicalReaction>
</comment>
<dbReference type="Pfam" id="PF15924">
    <property type="entry name" value="ALG11_N"/>
    <property type="match status" value="1"/>
</dbReference>